<proteinExistence type="predicted"/>
<comment type="caution">
    <text evidence="2">The sequence shown here is derived from an EMBL/GenBank/DDBJ whole genome shotgun (WGS) entry which is preliminary data.</text>
</comment>
<evidence type="ECO:0000313" key="3">
    <source>
        <dbReference type="Proteomes" id="UP000226192"/>
    </source>
</evidence>
<sequence length="680" mass="76910">MPQVDMLEFVKSRHRRQAPAPPDIYDDSPPLNELLDMIKKGAGRIGNSGGDFRAYEMFPLSGGQPFTNLPGMLHELRHHSFKSKNGGETTKVGVEHEPGHPLGPQKKPQALVPWASLEGQKRIDAMWERSNDMISQLKHFWKMLKQYPSVYHTHLLAARATADTQEITMIAAEIASIIDSKSSFKSSHFNPIWTSVYDSRRLSASVMAQEAVESVKSYVLEPWEARSRLAAMDVNLERDCSNALDAATKVTKVAKRLGNTVLDKSSRLDMIDRALQEGKGKPESEDIKVAVADSGTIYMSSKETMEEALRRERSILSLELDTMQDAVYTLLQGALVVRRESNTGQVVAAQSQSAEESIKSQQVLDEEAREWRTQQLQALEALVEQDAQTHKELERIRLGMDTLRRNHQANQDQDLSKLEREVQFQTHMGVMLLKLAGHAVPITRVLTWSRHTTRVISRLVRARQALRARGKAKDPIAEQAMEVERKLDKIVRETKLAVPDNFRDWASTKSPRQIVSRLEAMQKSDIEPNAQLDEVLNELVDTYIGLPADSDLLPDLPDVPTEEPEAQPRPFRKQRQWSIKRMMKQMSLFYTPLRTLESPGSPVSAQWMGFEDQMREGGGSSDYDFWLLLEGNEMMQQQDDYVQPETLRDAVLEEAEMRFGQAVQAAMADEAYAEYAAESA</sequence>
<keyword evidence="3" id="KW-1185">Reference proteome</keyword>
<feature type="region of interest" description="Disordered" evidence="1">
    <location>
        <begin position="82"/>
        <end position="108"/>
    </location>
</feature>
<feature type="region of interest" description="Disordered" evidence="1">
    <location>
        <begin position="551"/>
        <end position="574"/>
    </location>
</feature>
<evidence type="ECO:0000256" key="1">
    <source>
        <dbReference type="SAM" id="MobiDB-lite"/>
    </source>
</evidence>
<organism evidence="2 3">
    <name type="scientific">Ophiocordyceps australis</name>
    <dbReference type="NCBI Taxonomy" id="1399860"/>
    <lineage>
        <taxon>Eukaryota</taxon>
        <taxon>Fungi</taxon>
        <taxon>Dikarya</taxon>
        <taxon>Ascomycota</taxon>
        <taxon>Pezizomycotina</taxon>
        <taxon>Sordariomycetes</taxon>
        <taxon>Hypocreomycetidae</taxon>
        <taxon>Hypocreales</taxon>
        <taxon>Ophiocordycipitaceae</taxon>
        <taxon>Ophiocordyceps</taxon>
    </lineage>
</organism>
<protein>
    <submittedName>
        <fullName evidence="2">Uncharacterized protein</fullName>
    </submittedName>
</protein>
<reference evidence="2 3" key="1">
    <citation type="submission" date="2017-06" db="EMBL/GenBank/DDBJ databases">
        <title>Ant-infecting Ophiocordyceps genomes reveal a high diversity of potential behavioral manipulation genes and a possible major role for enterotoxins.</title>
        <authorList>
            <person name="De Bekker C."/>
            <person name="Evans H.C."/>
            <person name="Brachmann A."/>
            <person name="Hughes D.P."/>
        </authorList>
    </citation>
    <scope>NUCLEOTIDE SEQUENCE [LARGE SCALE GENOMIC DNA]</scope>
    <source>
        <strain evidence="2 3">Map64</strain>
    </source>
</reference>
<dbReference type="EMBL" id="NJET01000121">
    <property type="protein sequence ID" value="PHH60977.1"/>
    <property type="molecule type" value="Genomic_DNA"/>
</dbReference>
<evidence type="ECO:0000313" key="2">
    <source>
        <dbReference type="EMBL" id="PHH60977.1"/>
    </source>
</evidence>
<accession>A0A2C5XWZ5</accession>
<gene>
    <name evidence="2" type="ORF">CDD81_992</name>
</gene>
<dbReference type="Proteomes" id="UP000226192">
    <property type="component" value="Unassembled WGS sequence"/>
</dbReference>
<dbReference type="AlphaFoldDB" id="A0A2C5XWZ5"/>
<name>A0A2C5XWZ5_9HYPO</name>